<dbReference type="EMBL" id="JBHSDK010000063">
    <property type="protein sequence ID" value="MFC4338146.1"/>
    <property type="molecule type" value="Genomic_DNA"/>
</dbReference>
<evidence type="ECO:0000313" key="2">
    <source>
        <dbReference type="EMBL" id="MFC4338146.1"/>
    </source>
</evidence>
<keyword evidence="3" id="KW-1185">Reference proteome</keyword>
<accession>A0ABV8U4U2</accession>
<comment type="caution">
    <text evidence="2">The sequence shown here is derived from an EMBL/GenBank/DDBJ whole genome shotgun (WGS) entry which is preliminary data.</text>
</comment>
<reference evidence="3" key="1">
    <citation type="journal article" date="2019" name="Int. J. Syst. Evol. Microbiol.">
        <title>The Global Catalogue of Microorganisms (GCM) 10K type strain sequencing project: providing services to taxonomists for standard genome sequencing and annotation.</title>
        <authorList>
            <consortium name="The Broad Institute Genomics Platform"/>
            <consortium name="The Broad Institute Genome Sequencing Center for Infectious Disease"/>
            <person name="Wu L."/>
            <person name="Ma J."/>
        </authorList>
    </citation>
    <scope>NUCLEOTIDE SEQUENCE [LARGE SCALE GENOMIC DNA]</scope>
    <source>
        <strain evidence="3">IBRC-M 10908</strain>
    </source>
</reference>
<keyword evidence="1" id="KW-1133">Transmembrane helix</keyword>
<feature type="transmembrane region" description="Helical" evidence="1">
    <location>
        <begin position="29"/>
        <end position="50"/>
    </location>
</feature>
<dbReference type="RefSeq" id="WP_380625912.1">
    <property type="nucleotide sequence ID" value="NZ_JBHSDK010000063.1"/>
</dbReference>
<name>A0ABV8U4U2_9ACTN</name>
<keyword evidence="1" id="KW-0812">Transmembrane</keyword>
<protein>
    <submittedName>
        <fullName evidence="2">Uncharacterized protein</fullName>
    </submittedName>
</protein>
<evidence type="ECO:0000256" key="1">
    <source>
        <dbReference type="SAM" id="Phobius"/>
    </source>
</evidence>
<gene>
    <name evidence="2" type="ORF">ACFPET_23420</name>
</gene>
<evidence type="ECO:0000313" key="3">
    <source>
        <dbReference type="Proteomes" id="UP001595823"/>
    </source>
</evidence>
<organism evidence="2 3">
    <name type="scientific">Salininema proteolyticum</name>
    <dbReference type="NCBI Taxonomy" id="1607685"/>
    <lineage>
        <taxon>Bacteria</taxon>
        <taxon>Bacillati</taxon>
        <taxon>Actinomycetota</taxon>
        <taxon>Actinomycetes</taxon>
        <taxon>Glycomycetales</taxon>
        <taxon>Glycomycetaceae</taxon>
        <taxon>Salininema</taxon>
    </lineage>
</organism>
<dbReference type="Proteomes" id="UP001595823">
    <property type="component" value="Unassembled WGS sequence"/>
</dbReference>
<feature type="transmembrane region" description="Helical" evidence="1">
    <location>
        <begin position="56"/>
        <end position="72"/>
    </location>
</feature>
<feature type="transmembrane region" description="Helical" evidence="1">
    <location>
        <begin position="6"/>
        <end position="22"/>
    </location>
</feature>
<sequence>METSLIIPGAFVLVSLPVYICMRSSSLGKWHWTAIVALPLIGLVLMVWFLDPMMSLSIPLIYIFIRFSIWPTERSTV</sequence>
<keyword evidence="1" id="KW-0472">Membrane</keyword>
<proteinExistence type="predicted"/>